<evidence type="ECO:0000313" key="3">
    <source>
        <dbReference type="EMBL" id="KGK59063.1"/>
    </source>
</evidence>
<dbReference type="RefSeq" id="WP_047693566.1">
    <property type="nucleotide sequence ID" value="NZ_KN265464.1"/>
</dbReference>
<comment type="caution">
    <text evidence="3">The sequence shown here is derived from an EMBL/GenBank/DDBJ whole genome shotgun (WGS) entry which is preliminary data.</text>
</comment>
<name>A0AB34PDS1_9XANT</name>
<evidence type="ECO:0000256" key="2">
    <source>
        <dbReference type="SAM" id="SignalP"/>
    </source>
</evidence>
<protein>
    <recommendedName>
        <fullName evidence="5">Secreted protein</fullName>
    </recommendedName>
</protein>
<reference evidence="3 4" key="1">
    <citation type="submission" date="2014-10" db="EMBL/GenBank/DDBJ databases">
        <title>Genome sequence of a Xanthomonas strain that is pathogenic on beans.</title>
        <authorList>
            <person name="Aritua V."/>
            <person name="Sapp M."/>
            <person name="Harrison J."/>
            <person name="Smith J."/>
            <person name="Studholme D."/>
        </authorList>
    </citation>
    <scope>NUCLEOTIDE SEQUENCE [LARGE SCALE GENOMIC DNA]</scope>
    <source>
        <strain evidence="3 4">Nyagatare</strain>
    </source>
</reference>
<feature type="region of interest" description="Disordered" evidence="1">
    <location>
        <begin position="38"/>
        <end position="64"/>
    </location>
</feature>
<accession>A0AB34PDS1</accession>
<evidence type="ECO:0000313" key="4">
    <source>
        <dbReference type="Proteomes" id="UP000029879"/>
    </source>
</evidence>
<dbReference type="Proteomes" id="UP000029879">
    <property type="component" value="Unassembled WGS sequence"/>
</dbReference>
<proteinExistence type="predicted"/>
<gene>
    <name evidence="3" type="ORF">NC00_03660</name>
</gene>
<feature type="signal peptide" evidence="2">
    <location>
        <begin position="1"/>
        <end position="19"/>
    </location>
</feature>
<keyword evidence="2" id="KW-0732">Signal</keyword>
<feature type="chain" id="PRO_5044235515" description="Secreted protein" evidence="2">
    <location>
        <begin position="20"/>
        <end position="145"/>
    </location>
</feature>
<evidence type="ECO:0000256" key="1">
    <source>
        <dbReference type="SAM" id="MobiDB-lite"/>
    </source>
</evidence>
<sequence>MLRRLCLIMALCANVDAAAQQKAAPTVLFPSGNYSPPPTAPAPFAEPTPLEPSATSTRFSGPTAGERCITQCNDSARQCRANRPSESSCRASIAPRGKRCDDAQNPAQRANCMAQVFECSQQSDDSRCEPRKLACLRACTDNSGQ</sequence>
<dbReference type="AlphaFoldDB" id="A0AB34PDS1"/>
<organism evidence="3 4">
    <name type="scientific">Xanthomonas cannabis pv. phaseoli</name>
    <dbReference type="NCBI Taxonomy" id="1885902"/>
    <lineage>
        <taxon>Bacteria</taxon>
        <taxon>Pseudomonadati</taxon>
        <taxon>Pseudomonadota</taxon>
        <taxon>Gammaproteobacteria</taxon>
        <taxon>Lysobacterales</taxon>
        <taxon>Lysobacteraceae</taxon>
        <taxon>Xanthomonas</taxon>
    </lineage>
</organism>
<dbReference type="EMBL" id="JRQI01000009">
    <property type="protein sequence ID" value="KGK59063.1"/>
    <property type="molecule type" value="Genomic_DNA"/>
</dbReference>
<evidence type="ECO:0008006" key="5">
    <source>
        <dbReference type="Google" id="ProtNLM"/>
    </source>
</evidence>
<feature type="region of interest" description="Disordered" evidence="1">
    <location>
        <begin position="79"/>
        <end position="104"/>
    </location>
</feature>
<feature type="compositionally biased region" description="Pro residues" evidence="1">
    <location>
        <begin position="38"/>
        <end position="50"/>
    </location>
</feature>